<accession>A0A6S7ALH5</accession>
<feature type="chain" id="PRO_5028839507" description="Lipoprotein" evidence="2">
    <location>
        <begin position="20"/>
        <end position="251"/>
    </location>
</feature>
<reference evidence="3 4" key="1">
    <citation type="submission" date="2020-04" db="EMBL/GenBank/DDBJ databases">
        <authorList>
            <person name="De Canck E."/>
        </authorList>
    </citation>
    <scope>NUCLEOTIDE SEQUENCE [LARGE SCALE GENOMIC DNA]</scope>
    <source>
        <strain evidence="3 4">LMG 3441</strain>
    </source>
</reference>
<proteinExistence type="predicted"/>
<gene>
    <name evidence="3" type="ORF">LMG3441_05311</name>
</gene>
<feature type="region of interest" description="Disordered" evidence="1">
    <location>
        <begin position="232"/>
        <end position="251"/>
    </location>
</feature>
<dbReference type="RefSeq" id="WP_054427882.1">
    <property type="nucleotide sequence ID" value="NZ_CADIJQ010000011.1"/>
</dbReference>
<evidence type="ECO:0000313" key="3">
    <source>
        <dbReference type="EMBL" id="CAB3737752.1"/>
    </source>
</evidence>
<keyword evidence="2" id="KW-0732">Signal</keyword>
<evidence type="ECO:0000256" key="2">
    <source>
        <dbReference type="SAM" id="SignalP"/>
    </source>
</evidence>
<evidence type="ECO:0000256" key="1">
    <source>
        <dbReference type="SAM" id="MobiDB-lite"/>
    </source>
</evidence>
<evidence type="ECO:0000313" key="4">
    <source>
        <dbReference type="Proteomes" id="UP000494269"/>
    </source>
</evidence>
<organism evidence="3 4">
    <name type="scientific">Achromobacter kerstersii</name>
    <dbReference type="NCBI Taxonomy" id="1353890"/>
    <lineage>
        <taxon>Bacteria</taxon>
        <taxon>Pseudomonadati</taxon>
        <taxon>Pseudomonadota</taxon>
        <taxon>Betaproteobacteria</taxon>
        <taxon>Burkholderiales</taxon>
        <taxon>Alcaligenaceae</taxon>
        <taxon>Achromobacter</taxon>
    </lineage>
</organism>
<keyword evidence="4" id="KW-1185">Reference proteome</keyword>
<dbReference type="EMBL" id="CADIJQ010000011">
    <property type="protein sequence ID" value="CAB3737752.1"/>
    <property type="molecule type" value="Genomic_DNA"/>
</dbReference>
<sequence length="251" mass="25863">MKNIVLAVSLSLAACTAMAQTSNSSSTTSASSGSTNAGNNQGITLNSNNSGSSTVKTVPPVGGQSFYGSFSSDSCMVSAGGGGSVVGFGMNIAIPIEDQKCSLRRNFERTMQAAASTKDADRSRRLETAAIDILCQTDDRTKAALVAQGLCTNPALTTADHRFDTTAVAQSAPTSTAAGVPAAPVQLQSRVQPQGQPQLQSQLQSQAQLPVTVAPVQAYPVQAAQTTALASPPLRNPRLDRQKFADLYSPG</sequence>
<feature type="signal peptide" evidence="2">
    <location>
        <begin position="1"/>
        <end position="19"/>
    </location>
</feature>
<feature type="compositionally biased region" description="Polar residues" evidence="1">
    <location>
        <begin position="41"/>
        <end position="56"/>
    </location>
</feature>
<dbReference type="PROSITE" id="PS51257">
    <property type="entry name" value="PROKAR_LIPOPROTEIN"/>
    <property type="match status" value="1"/>
</dbReference>
<evidence type="ECO:0008006" key="5">
    <source>
        <dbReference type="Google" id="ProtNLM"/>
    </source>
</evidence>
<dbReference type="AlphaFoldDB" id="A0A6S7ALH5"/>
<protein>
    <recommendedName>
        <fullName evidence="5">Lipoprotein</fullName>
    </recommendedName>
</protein>
<dbReference type="Proteomes" id="UP000494269">
    <property type="component" value="Unassembled WGS sequence"/>
</dbReference>
<feature type="region of interest" description="Disordered" evidence="1">
    <location>
        <begin position="23"/>
        <end position="57"/>
    </location>
</feature>
<feature type="compositionally biased region" description="Low complexity" evidence="1">
    <location>
        <begin position="23"/>
        <end position="40"/>
    </location>
</feature>
<name>A0A6S7ALH5_9BURK</name>